<dbReference type="PROSITE" id="PS51292">
    <property type="entry name" value="ZF_RING_CH"/>
    <property type="match status" value="1"/>
</dbReference>
<dbReference type="PhylomeDB" id="A0A022RQV3"/>
<dbReference type="eggNOG" id="KOG1609">
    <property type="taxonomic scope" value="Eukaryota"/>
</dbReference>
<dbReference type="Gene3D" id="3.30.40.10">
    <property type="entry name" value="Zinc/RING finger domain, C3HC4 (zinc finger)"/>
    <property type="match status" value="1"/>
</dbReference>
<evidence type="ECO:0000313" key="7">
    <source>
        <dbReference type="Proteomes" id="UP000030748"/>
    </source>
</evidence>
<reference evidence="6 7" key="1">
    <citation type="journal article" date="2013" name="Proc. Natl. Acad. Sci. U.S.A.">
        <title>Fine-scale variation in meiotic recombination in Mimulus inferred from population shotgun sequencing.</title>
        <authorList>
            <person name="Hellsten U."/>
            <person name="Wright K.M."/>
            <person name="Jenkins J."/>
            <person name="Shu S."/>
            <person name="Yuan Y."/>
            <person name="Wessler S.R."/>
            <person name="Schmutz J."/>
            <person name="Willis J.H."/>
            <person name="Rokhsar D.S."/>
        </authorList>
    </citation>
    <scope>NUCLEOTIDE SEQUENCE [LARGE SCALE GENOMIC DNA]</scope>
    <source>
        <strain evidence="7">cv. DUN x IM62</strain>
    </source>
</reference>
<dbReference type="PANTHER" id="PTHR23012">
    <property type="entry name" value="RING/FYVE/PHD ZINC FINGER DOMAIN-CONTAINING"/>
    <property type="match status" value="1"/>
</dbReference>
<feature type="transmembrane region" description="Helical" evidence="4">
    <location>
        <begin position="164"/>
        <end position="185"/>
    </location>
</feature>
<keyword evidence="3" id="KW-0862">Zinc</keyword>
<protein>
    <recommendedName>
        <fullName evidence="5">RING-CH-type domain-containing protein</fullName>
    </recommendedName>
</protein>
<dbReference type="STRING" id="4155.A0A022RQV3"/>
<keyword evidence="4" id="KW-0472">Membrane</keyword>
<dbReference type="SMART" id="SM00744">
    <property type="entry name" value="RINGv"/>
    <property type="match status" value="1"/>
</dbReference>
<dbReference type="GO" id="GO:0016020">
    <property type="term" value="C:membrane"/>
    <property type="evidence" value="ECO:0000318"/>
    <property type="project" value="GO_Central"/>
</dbReference>
<keyword evidence="4" id="KW-1133">Transmembrane helix</keyword>
<keyword evidence="1" id="KW-0479">Metal-binding</keyword>
<keyword evidence="4" id="KW-0812">Transmembrane</keyword>
<keyword evidence="7" id="KW-1185">Reference proteome</keyword>
<dbReference type="Pfam" id="PF12906">
    <property type="entry name" value="RINGv"/>
    <property type="match status" value="1"/>
</dbReference>
<feature type="domain" description="RING-CH-type" evidence="5">
    <location>
        <begin position="12"/>
        <end position="72"/>
    </location>
</feature>
<dbReference type="InterPro" id="IPR013083">
    <property type="entry name" value="Znf_RING/FYVE/PHD"/>
</dbReference>
<dbReference type="AlphaFoldDB" id="A0A022RQV3"/>
<dbReference type="Proteomes" id="UP000030748">
    <property type="component" value="Unassembled WGS sequence"/>
</dbReference>
<evidence type="ECO:0000256" key="2">
    <source>
        <dbReference type="ARBA" id="ARBA00022771"/>
    </source>
</evidence>
<dbReference type="EMBL" id="KI630330">
    <property type="protein sequence ID" value="EYU41315.1"/>
    <property type="molecule type" value="Genomic_DNA"/>
</dbReference>
<sequence>MDTNNVLRSSNPRTMISSECKICHDEDQESNMEAPCSCRGSLEYAHRKCVQRWCDEKGDIICEICQQQFEPGYTARRPLFHCGGVPMNFRGDWGIISTSDLRDSRLTSTDFTDDDFTDPNFDEYPMPSSRTLICCRVVAFTFVILLFLRHTLPFVLYDDGEYSISLFMLLMLRTIGILVPAYITVKALKAIRRMRNQQVSPTIFPIASFDEENESRRHHQESHFIHLP</sequence>
<evidence type="ECO:0000256" key="4">
    <source>
        <dbReference type="SAM" id="Phobius"/>
    </source>
</evidence>
<proteinExistence type="predicted"/>
<feature type="transmembrane region" description="Helical" evidence="4">
    <location>
        <begin position="133"/>
        <end position="152"/>
    </location>
</feature>
<gene>
    <name evidence="6" type="ORF">MIMGU_mgv1a013202mg</name>
</gene>
<evidence type="ECO:0000313" key="6">
    <source>
        <dbReference type="EMBL" id="EYU41315.1"/>
    </source>
</evidence>
<dbReference type="GO" id="GO:0004842">
    <property type="term" value="F:ubiquitin-protein transferase activity"/>
    <property type="evidence" value="ECO:0000318"/>
    <property type="project" value="GO_Central"/>
</dbReference>
<evidence type="ECO:0000259" key="5">
    <source>
        <dbReference type="PROSITE" id="PS51292"/>
    </source>
</evidence>
<accession>A0A022RQV3</accession>
<name>A0A022RQV3_ERYGU</name>
<dbReference type="InterPro" id="IPR033275">
    <property type="entry name" value="MARCH-like"/>
</dbReference>
<evidence type="ECO:0000256" key="1">
    <source>
        <dbReference type="ARBA" id="ARBA00022723"/>
    </source>
</evidence>
<dbReference type="SUPFAM" id="SSF57850">
    <property type="entry name" value="RING/U-box"/>
    <property type="match status" value="1"/>
</dbReference>
<dbReference type="GO" id="GO:0016567">
    <property type="term" value="P:protein ubiquitination"/>
    <property type="evidence" value="ECO:0000318"/>
    <property type="project" value="GO_Central"/>
</dbReference>
<keyword evidence="2" id="KW-0863">Zinc-finger</keyword>
<evidence type="ECO:0000256" key="3">
    <source>
        <dbReference type="ARBA" id="ARBA00022833"/>
    </source>
</evidence>
<dbReference type="InterPro" id="IPR011016">
    <property type="entry name" value="Znf_RING-CH"/>
</dbReference>
<dbReference type="Pfam" id="PF12428">
    <property type="entry name" value="DUF3675"/>
    <property type="match status" value="1"/>
</dbReference>
<dbReference type="InterPro" id="IPR022143">
    <property type="entry name" value="DUF3675"/>
</dbReference>
<dbReference type="PANTHER" id="PTHR23012:SF174">
    <property type="entry name" value="OS01G0121200 PROTEIN"/>
    <property type="match status" value="1"/>
</dbReference>
<dbReference type="GO" id="GO:0008270">
    <property type="term" value="F:zinc ion binding"/>
    <property type="evidence" value="ECO:0007669"/>
    <property type="project" value="UniProtKB-KW"/>
</dbReference>
<organism evidence="6 7">
    <name type="scientific">Erythranthe guttata</name>
    <name type="common">Yellow monkey flower</name>
    <name type="synonym">Mimulus guttatus</name>
    <dbReference type="NCBI Taxonomy" id="4155"/>
    <lineage>
        <taxon>Eukaryota</taxon>
        <taxon>Viridiplantae</taxon>
        <taxon>Streptophyta</taxon>
        <taxon>Embryophyta</taxon>
        <taxon>Tracheophyta</taxon>
        <taxon>Spermatophyta</taxon>
        <taxon>Magnoliopsida</taxon>
        <taxon>eudicotyledons</taxon>
        <taxon>Gunneridae</taxon>
        <taxon>Pentapetalae</taxon>
        <taxon>asterids</taxon>
        <taxon>lamiids</taxon>
        <taxon>Lamiales</taxon>
        <taxon>Phrymaceae</taxon>
        <taxon>Erythranthe</taxon>
    </lineage>
</organism>
<dbReference type="CDD" id="cd16495">
    <property type="entry name" value="RING_CH-C4HC3_MARCH"/>
    <property type="match status" value="1"/>
</dbReference>